<feature type="transmembrane region" description="Helical" evidence="1">
    <location>
        <begin position="138"/>
        <end position="156"/>
    </location>
</feature>
<protein>
    <submittedName>
        <fullName evidence="2">Uncharacterized protein</fullName>
    </submittedName>
</protein>
<accession>A0A6C0JVX6</accession>
<proteinExistence type="predicted"/>
<organism evidence="2">
    <name type="scientific">viral metagenome</name>
    <dbReference type="NCBI Taxonomy" id="1070528"/>
    <lineage>
        <taxon>unclassified sequences</taxon>
        <taxon>metagenomes</taxon>
        <taxon>organismal metagenomes</taxon>
    </lineage>
</organism>
<feature type="transmembrane region" description="Helical" evidence="1">
    <location>
        <begin position="67"/>
        <end position="92"/>
    </location>
</feature>
<dbReference type="AlphaFoldDB" id="A0A6C0JVX6"/>
<feature type="transmembrane region" description="Helical" evidence="1">
    <location>
        <begin position="112"/>
        <end position="132"/>
    </location>
</feature>
<feature type="transmembrane region" description="Helical" evidence="1">
    <location>
        <begin position="43"/>
        <end position="61"/>
    </location>
</feature>
<keyword evidence="1" id="KW-0472">Membrane</keyword>
<keyword evidence="1" id="KW-0812">Transmembrane</keyword>
<evidence type="ECO:0000313" key="2">
    <source>
        <dbReference type="EMBL" id="QHU09912.1"/>
    </source>
</evidence>
<sequence length="157" mass="17586">MNILAISTAVVWVDFLVILITKKVFVLNTFLNEWYDTYKLTGSLLDCLVFILVIMLAFFTLPNGSPMAISCLAIVYQILHDILLYVCVVIPLPQGENAIIDLFKKYVGRGGVATLVGDSIMMATMMGIIFTIRKYTKTMLAFLLMLGIYSIGYMVYS</sequence>
<keyword evidence="1" id="KW-1133">Transmembrane helix</keyword>
<dbReference type="EMBL" id="MN740747">
    <property type="protein sequence ID" value="QHU09912.1"/>
    <property type="molecule type" value="Genomic_DNA"/>
</dbReference>
<feature type="transmembrane region" description="Helical" evidence="1">
    <location>
        <begin position="6"/>
        <end position="31"/>
    </location>
</feature>
<name>A0A6C0JVX6_9ZZZZ</name>
<evidence type="ECO:0000256" key="1">
    <source>
        <dbReference type="SAM" id="Phobius"/>
    </source>
</evidence>
<reference evidence="2" key="1">
    <citation type="journal article" date="2020" name="Nature">
        <title>Giant virus diversity and host interactions through global metagenomics.</title>
        <authorList>
            <person name="Schulz F."/>
            <person name="Roux S."/>
            <person name="Paez-Espino D."/>
            <person name="Jungbluth S."/>
            <person name="Walsh D.A."/>
            <person name="Denef V.J."/>
            <person name="McMahon K.D."/>
            <person name="Konstantinidis K.T."/>
            <person name="Eloe-Fadrosh E.A."/>
            <person name="Kyrpides N.C."/>
            <person name="Woyke T."/>
        </authorList>
    </citation>
    <scope>NUCLEOTIDE SEQUENCE</scope>
    <source>
        <strain evidence="2">GVMAG-S-1101164-164</strain>
    </source>
</reference>